<feature type="region of interest" description="Disordered" evidence="2">
    <location>
        <begin position="31"/>
        <end position="281"/>
    </location>
</feature>
<feature type="compositionally biased region" description="Polar residues" evidence="2">
    <location>
        <begin position="90"/>
        <end position="112"/>
    </location>
</feature>
<dbReference type="VEuPathDB" id="TriTrypDB:Tbg972.4.2910"/>
<evidence type="ECO:0000256" key="2">
    <source>
        <dbReference type="SAM" id="MobiDB-lite"/>
    </source>
</evidence>
<dbReference type="RefSeq" id="XP_011772879.1">
    <property type="nucleotide sequence ID" value="XM_011774577.1"/>
</dbReference>
<dbReference type="EMBL" id="FN554967">
    <property type="protein sequence ID" value="CBH10590.1"/>
    <property type="molecule type" value="Genomic_DNA"/>
</dbReference>
<evidence type="ECO:0000313" key="3">
    <source>
        <dbReference type="EMBL" id="CBH10590.1"/>
    </source>
</evidence>
<protein>
    <submittedName>
        <fullName evidence="3">Uncharacterized protein</fullName>
    </submittedName>
</protein>
<feature type="compositionally biased region" description="Low complexity" evidence="2">
    <location>
        <begin position="194"/>
        <end position="209"/>
    </location>
</feature>
<feature type="compositionally biased region" description="Polar residues" evidence="2">
    <location>
        <begin position="872"/>
        <end position="888"/>
    </location>
</feature>
<reference evidence="4" key="1">
    <citation type="journal article" date="2010" name="PLoS Negl. Trop. Dis.">
        <title>The genome sequence of Trypanosoma brucei gambiense, causative agent of chronic human african trypanosomiasis.</title>
        <authorList>
            <person name="Jackson A.P."/>
            <person name="Sanders M."/>
            <person name="Berry A."/>
            <person name="McQuillan J."/>
            <person name="Aslett M.A."/>
            <person name="Quail M.A."/>
            <person name="Chukualim B."/>
            <person name="Capewell P."/>
            <person name="MacLeod A."/>
            <person name="Melville S.E."/>
            <person name="Gibson W."/>
            <person name="Barry J.D."/>
            <person name="Berriman M."/>
            <person name="Hertz-Fowler C."/>
        </authorList>
    </citation>
    <scope>NUCLEOTIDE SEQUENCE [LARGE SCALE GENOMIC DNA]</scope>
    <source>
        <strain evidence="4">MHOM/CI/86/DAL972</strain>
    </source>
</reference>
<feature type="compositionally biased region" description="Polar residues" evidence="2">
    <location>
        <begin position="124"/>
        <end position="143"/>
    </location>
</feature>
<proteinExistence type="predicted"/>
<accession>C9ZMT7</accession>
<evidence type="ECO:0000313" key="4">
    <source>
        <dbReference type="Proteomes" id="UP000002316"/>
    </source>
</evidence>
<feature type="region of interest" description="Disordered" evidence="2">
    <location>
        <begin position="870"/>
        <end position="913"/>
    </location>
</feature>
<dbReference type="AlphaFoldDB" id="C9ZMT7"/>
<dbReference type="Proteomes" id="UP000002316">
    <property type="component" value="Chromosome 4"/>
</dbReference>
<gene>
    <name evidence="3" type="ORF">TbgDal_IV2910</name>
</gene>
<evidence type="ECO:0000256" key="1">
    <source>
        <dbReference type="SAM" id="Coils"/>
    </source>
</evidence>
<name>C9ZMT7_TRYB9</name>
<feature type="region of interest" description="Disordered" evidence="2">
    <location>
        <begin position="812"/>
        <end position="831"/>
    </location>
</feature>
<organism evidence="3 4">
    <name type="scientific">Trypanosoma brucei gambiense (strain MHOM/CI/86/DAL972)</name>
    <dbReference type="NCBI Taxonomy" id="679716"/>
    <lineage>
        <taxon>Eukaryota</taxon>
        <taxon>Discoba</taxon>
        <taxon>Euglenozoa</taxon>
        <taxon>Kinetoplastea</taxon>
        <taxon>Metakinetoplastina</taxon>
        <taxon>Trypanosomatida</taxon>
        <taxon>Trypanosomatidae</taxon>
        <taxon>Trypanosoma</taxon>
    </lineage>
</organism>
<sequence>MTCTPPAQDVNDGKLFAHSPSFPTVSFAAEDASEDLSASLHRRQPRVSIFPAERSGSITSDSEQGGTGVPLPTDGRSPLSSVRRRHDTAGSPQNFQGNEAQQPGRNPGQQLASRHREGSGGSHKGQQSAANSSPSRRQHSSPTNRDDSTAHRKQSMGQGGGSPSAAKKGGAERRRSTELQPRGANSALSPTRRSSASKGGSQSKGSAKQDAAHGKQTKPKTKSSSRDSSRSKQRQSLAMKAPSAKDLSRTDSEAQPASGRRLSTVSLASRGSPRGKRGKKAAAVLVKNEETARKEIEVAQEEAFDEIMMSIFIHSFQPQRNLIKKLEYEMQKQKQELTGKLAQAKNSAMQMLEQVALLVDTVQKNGVEAMKESQILEAEVPFIHQELAPKGRRLSCVNAVPTAENEDERRIRRKDQEEGSESERIKAFFSADLYSSCSIGTFKDMRTDDIVSSVDKMCGEAASLSNVFSDLLNRTQRMINQSRQIIKAQQAALDECVTHVELADETLRDATEREKENIDYAFQIGRQFSMELRHRIDRIEYEMFEGLDEVIRRSTEVCCDAIASTDQMQRQVDKDIVAEQFMTRMELAAAEKAKLLRDVRSKLAYLWRRRLNVGSEERATLTYTGLPQEYQKSLELCDYDMLCRLIHFVSLNNDEARELFMGAFDEHESFLKGNSVEAEIASQRVTLETAVRSLLRKLEDEGNIKVNPTRVPQTYEEKVKDLVDHYNIYMSKVEKQRRRILRRMAAEDALSCLPYFDRRRPVPEEYAADLDSRPGFVKPPAICNSLSIPKEEEAAQKVNVSEISRPPSFRIKRTDVGSFRGPTGPPLCARPPHDVEVAEIKEYLRRSHPSADKLPGPATVVGYGRWGGQVAQRPQSGLPRNSVTFSDATETRGPIGPLKDVQQPHRKPPPSMVPPRRALLTHVLEHHTHNPKAPLRAPNEYCTGVWGEDKPFVAKQVELLQKDIRL</sequence>
<keyword evidence="1" id="KW-0175">Coiled coil</keyword>
<feature type="coiled-coil region" evidence="1">
    <location>
        <begin position="282"/>
        <end position="354"/>
    </location>
</feature>
<dbReference type="KEGG" id="tbg:TbgDal_IV2910"/>
<dbReference type="GeneID" id="23859717"/>
<dbReference type="OrthoDB" id="250181at2759"/>